<dbReference type="RefSeq" id="WP_013857464.1">
    <property type="nucleotide sequence ID" value="NZ_AJYT02000006.1"/>
</dbReference>
<accession>A0ABD4QXS4</accession>
<dbReference type="Proteomes" id="UP000078309">
    <property type="component" value="Unassembled WGS sequence"/>
</dbReference>
<proteinExistence type="predicted"/>
<sequence>MSNMVMKVKTASGRQVTYHRNLTALRQSFDQAGIRYQLIETKVVAVRSPR</sequence>
<gene>
    <name evidence="1" type="ORF">PL14_15450</name>
</gene>
<comment type="caution">
    <text evidence="1">The sequence shown here is derived from an EMBL/GenBank/DDBJ whole genome shotgun (WGS) entry which is preliminary data.</text>
</comment>
<dbReference type="EMBL" id="JAHGUI010000064">
    <property type="protein sequence ID" value="MBT2920072.1"/>
    <property type="molecule type" value="Genomic_DNA"/>
</dbReference>
<protein>
    <submittedName>
        <fullName evidence="1">Uncharacterized protein</fullName>
    </submittedName>
</protein>
<evidence type="ECO:0000313" key="1">
    <source>
        <dbReference type="EMBL" id="MBT2920072.1"/>
    </source>
</evidence>
<organism evidence="1 2">
    <name type="scientific">Vibrio anguillarum</name>
    <name type="common">Listonella anguillarum</name>
    <dbReference type="NCBI Taxonomy" id="55601"/>
    <lineage>
        <taxon>Bacteria</taxon>
        <taxon>Pseudomonadati</taxon>
        <taxon>Pseudomonadota</taxon>
        <taxon>Gammaproteobacteria</taxon>
        <taxon>Vibrionales</taxon>
        <taxon>Vibrionaceae</taxon>
        <taxon>Vibrio</taxon>
    </lineage>
</organism>
<evidence type="ECO:0000313" key="2">
    <source>
        <dbReference type="Proteomes" id="UP000078309"/>
    </source>
</evidence>
<dbReference type="AlphaFoldDB" id="A0ABD4QXS4"/>
<name>A0ABD4QXS4_VIBAN</name>
<reference evidence="1 2" key="1">
    <citation type="journal article" date="2017" name="J. Fish Dis.">
        <title>Comparative assessment of Vibrio virulence in marine fish larvae.</title>
        <authorList>
            <person name="Ronneseth A."/>
            <person name="Castillo D."/>
            <person name="D'Alvise P."/>
            <person name="Tonnesen O."/>
            <person name="Haugland G."/>
            <person name="Grotkjaer T."/>
            <person name="Engell-Sorensen K."/>
            <person name="Norremark L."/>
            <person name="Bergh O."/>
            <person name="Wergeland H.I."/>
            <person name="Gram L."/>
        </authorList>
    </citation>
    <scope>NUCLEOTIDE SEQUENCE [LARGE SCALE GENOMIC DNA]</scope>
    <source>
        <strain evidence="1 2">90-11-286</strain>
    </source>
</reference>